<organism evidence="2">
    <name type="scientific">Arundo donax</name>
    <name type="common">Giant reed</name>
    <name type="synonym">Donax arundinaceus</name>
    <dbReference type="NCBI Taxonomy" id="35708"/>
    <lineage>
        <taxon>Eukaryota</taxon>
        <taxon>Viridiplantae</taxon>
        <taxon>Streptophyta</taxon>
        <taxon>Embryophyta</taxon>
        <taxon>Tracheophyta</taxon>
        <taxon>Spermatophyta</taxon>
        <taxon>Magnoliopsida</taxon>
        <taxon>Liliopsida</taxon>
        <taxon>Poales</taxon>
        <taxon>Poaceae</taxon>
        <taxon>PACMAD clade</taxon>
        <taxon>Arundinoideae</taxon>
        <taxon>Arundineae</taxon>
        <taxon>Arundo</taxon>
    </lineage>
</organism>
<sequence length="70" mass="7576">MRSVGGRRCRRGCGSPPSSTPRRSRGRHGGRRGGRRPLRGERWFLGCPGRPGASSCSILSLSSLQATLRL</sequence>
<evidence type="ECO:0000256" key="1">
    <source>
        <dbReference type="SAM" id="MobiDB-lite"/>
    </source>
</evidence>
<dbReference type="AlphaFoldDB" id="A0A0A8ZRC6"/>
<protein>
    <submittedName>
        <fullName evidence="2">Uncharacterized protein</fullName>
    </submittedName>
</protein>
<feature type="compositionally biased region" description="Low complexity" evidence="1">
    <location>
        <begin position="12"/>
        <end position="21"/>
    </location>
</feature>
<reference evidence="2" key="1">
    <citation type="submission" date="2014-09" db="EMBL/GenBank/DDBJ databases">
        <authorList>
            <person name="Magalhaes I.L.F."/>
            <person name="Oliveira U."/>
            <person name="Santos F.R."/>
            <person name="Vidigal T.H.D.A."/>
            <person name="Brescovit A.D."/>
            <person name="Santos A.J."/>
        </authorList>
    </citation>
    <scope>NUCLEOTIDE SEQUENCE</scope>
    <source>
        <tissue evidence="2">Shoot tissue taken approximately 20 cm above the soil surface</tissue>
    </source>
</reference>
<feature type="compositionally biased region" description="Basic residues" evidence="1">
    <location>
        <begin position="22"/>
        <end position="37"/>
    </location>
</feature>
<accession>A0A0A8ZRC6</accession>
<feature type="compositionally biased region" description="Basic residues" evidence="1">
    <location>
        <begin position="1"/>
        <end position="11"/>
    </location>
</feature>
<proteinExistence type="predicted"/>
<evidence type="ECO:0000313" key="2">
    <source>
        <dbReference type="EMBL" id="JAD40228.1"/>
    </source>
</evidence>
<name>A0A0A8ZRC6_ARUDO</name>
<reference evidence="2" key="2">
    <citation type="journal article" date="2015" name="Data Brief">
        <title>Shoot transcriptome of the giant reed, Arundo donax.</title>
        <authorList>
            <person name="Barrero R.A."/>
            <person name="Guerrero F.D."/>
            <person name="Moolhuijzen P."/>
            <person name="Goolsby J.A."/>
            <person name="Tidwell J."/>
            <person name="Bellgard S.E."/>
            <person name="Bellgard M.I."/>
        </authorList>
    </citation>
    <scope>NUCLEOTIDE SEQUENCE</scope>
    <source>
        <tissue evidence="2">Shoot tissue taken approximately 20 cm above the soil surface</tissue>
    </source>
</reference>
<dbReference type="EMBL" id="GBRH01257667">
    <property type="protein sequence ID" value="JAD40228.1"/>
    <property type="molecule type" value="Transcribed_RNA"/>
</dbReference>
<feature type="region of interest" description="Disordered" evidence="1">
    <location>
        <begin position="1"/>
        <end position="43"/>
    </location>
</feature>